<proteinExistence type="predicted"/>
<evidence type="ECO:0000256" key="1">
    <source>
        <dbReference type="SAM" id="SignalP"/>
    </source>
</evidence>
<evidence type="ECO:0000313" key="3">
    <source>
        <dbReference type="Proteomes" id="UP000178873"/>
    </source>
</evidence>
<comment type="caution">
    <text evidence="2">The sequence shown here is derived from an EMBL/GenBank/DDBJ whole genome shotgun (WGS) entry which is preliminary data.</text>
</comment>
<name>A0A1G2M1E4_9BACT</name>
<keyword evidence="1" id="KW-0732">Signal</keyword>
<dbReference type="EMBL" id="MHRF01000013">
    <property type="protein sequence ID" value="OHA17705.1"/>
    <property type="molecule type" value="Genomic_DNA"/>
</dbReference>
<accession>A0A1G2M1E4</accession>
<sequence length="291" mass="31584">MKTSLNLVVAALLAVFINIPSPASAGGGKYQLVLTPANPWVGQSCSLFIDTPTGISTWGDWIALYPIGKPLQSQTVYNLLGHRDWTIGTTFHTAGDWVLQYMGGDGVGLSEPIIFTVRWPDRSIYQVSVSTNRVVVGTQVRFAWKLLQTNFSRTGDTVGYYSHADPNRVLTDVITRANTEGSYYFPMSRPGTYHFGYFIGGTADRIAGEPIVVTVLPIPVQPALAKTGSTTTIGWFGLSGATYTLLSTTNLNTPLGGWENIAVRDGAGGNQTVSLPSHDQQRFYTVVESWP</sequence>
<feature type="signal peptide" evidence="1">
    <location>
        <begin position="1"/>
        <end position="25"/>
    </location>
</feature>
<organism evidence="2 3">
    <name type="scientific">Candidatus Taylorbacteria bacterium RIFCSPHIGHO2_01_FULL_46_22b</name>
    <dbReference type="NCBI Taxonomy" id="1802301"/>
    <lineage>
        <taxon>Bacteria</taxon>
        <taxon>Candidatus Tayloriibacteriota</taxon>
    </lineage>
</organism>
<dbReference type="Proteomes" id="UP000178873">
    <property type="component" value="Unassembled WGS sequence"/>
</dbReference>
<feature type="chain" id="PRO_5009583598" evidence="1">
    <location>
        <begin position="26"/>
        <end position="291"/>
    </location>
</feature>
<protein>
    <submittedName>
        <fullName evidence="2">Uncharacterized protein</fullName>
    </submittedName>
</protein>
<dbReference type="AlphaFoldDB" id="A0A1G2M1E4"/>
<reference evidence="2 3" key="1">
    <citation type="journal article" date="2016" name="Nat. Commun.">
        <title>Thousands of microbial genomes shed light on interconnected biogeochemical processes in an aquifer system.</title>
        <authorList>
            <person name="Anantharaman K."/>
            <person name="Brown C.T."/>
            <person name="Hug L.A."/>
            <person name="Sharon I."/>
            <person name="Castelle C.J."/>
            <person name="Probst A.J."/>
            <person name="Thomas B.C."/>
            <person name="Singh A."/>
            <person name="Wilkins M.J."/>
            <person name="Karaoz U."/>
            <person name="Brodie E.L."/>
            <person name="Williams K.H."/>
            <person name="Hubbard S.S."/>
            <person name="Banfield J.F."/>
        </authorList>
    </citation>
    <scope>NUCLEOTIDE SEQUENCE [LARGE SCALE GENOMIC DNA]</scope>
</reference>
<gene>
    <name evidence="2" type="ORF">A2664_03775</name>
</gene>
<evidence type="ECO:0000313" key="2">
    <source>
        <dbReference type="EMBL" id="OHA17705.1"/>
    </source>
</evidence>